<dbReference type="Pfam" id="PF04237">
    <property type="entry name" value="YjbR"/>
    <property type="match status" value="1"/>
</dbReference>
<accession>A0ABN2S8G6</accession>
<evidence type="ECO:0000313" key="1">
    <source>
        <dbReference type="EMBL" id="GAA1982003.1"/>
    </source>
</evidence>
<evidence type="ECO:0000313" key="2">
    <source>
        <dbReference type="Proteomes" id="UP001500013"/>
    </source>
</evidence>
<dbReference type="InterPro" id="IPR058532">
    <property type="entry name" value="YjbR/MT2646/Rv2570-like"/>
</dbReference>
<keyword evidence="1" id="KW-0238">DNA-binding</keyword>
<gene>
    <name evidence="1" type="ORF">GCM10009817_24080</name>
</gene>
<dbReference type="SUPFAM" id="SSF142906">
    <property type="entry name" value="YjbR-like"/>
    <property type="match status" value="1"/>
</dbReference>
<proteinExistence type="predicted"/>
<dbReference type="InterPro" id="IPR038056">
    <property type="entry name" value="YjbR-like_sf"/>
</dbReference>
<dbReference type="EMBL" id="BAAAPU010000007">
    <property type="protein sequence ID" value="GAA1982003.1"/>
    <property type="molecule type" value="Genomic_DNA"/>
</dbReference>
<dbReference type="Proteomes" id="UP001500013">
    <property type="component" value="Unassembled WGS sequence"/>
</dbReference>
<reference evidence="1 2" key="1">
    <citation type="journal article" date="2019" name="Int. J. Syst. Evol. Microbiol.">
        <title>The Global Catalogue of Microorganisms (GCM) 10K type strain sequencing project: providing services to taxonomists for standard genome sequencing and annotation.</title>
        <authorList>
            <consortium name="The Broad Institute Genomics Platform"/>
            <consortium name="The Broad Institute Genome Sequencing Center for Infectious Disease"/>
            <person name="Wu L."/>
            <person name="Ma J."/>
        </authorList>
    </citation>
    <scope>NUCLEOTIDE SEQUENCE [LARGE SCALE GENOMIC DNA]</scope>
    <source>
        <strain evidence="1 2">JCM 15628</strain>
    </source>
</reference>
<dbReference type="Gene3D" id="3.90.1150.30">
    <property type="match status" value="1"/>
</dbReference>
<organism evidence="1 2">
    <name type="scientific">Terrabacter lapilli</name>
    <dbReference type="NCBI Taxonomy" id="436231"/>
    <lineage>
        <taxon>Bacteria</taxon>
        <taxon>Bacillati</taxon>
        <taxon>Actinomycetota</taxon>
        <taxon>Actinomycetes</taxon>
        <taxon>Micrococcales</taxon>
        <taxon>Intrasporangiaceae</taxon>
        <taxon>Terrabacter</taxon>
    </lineage>
</organism>
<comment type="caution">
    <text evidence="1">The sequence shown here is derived from an EMBL/GenBank/DDBJ whole genome shotgun (WGS) entry which is preliminary data.</text>
</comment>
<protein>
    <submittedName>
        <fullName evidence="1">MmcQ/YjbR family DNA-binding protein</fullName>
    </submittedName>
</protein>
<name>A0ABN2S8G6_9MICO</name>
<dbReference type="GO" id="GO:0003677">
    <property type="term" value="F:DNA binding"/>
    <property type="evidence" value="ECO:0007669"/>
    <property type="project" value="UniProtKB-KW"/>
</dbReference>
<keyword evidence="2" id="KW-1185">Reference proteome</keyword>
<sequence>MRRRLRRRWLRRRLRRLILAYRDGMTHPTMFDGADPYLERVRAICLALPEADEKVSHGRPNFFTRKVFAIYGGVIKGDHDPEPYRQALIVLPDEADRPALLEDERFVVPGYYGPYGWLMLDLRNPRGVEGVDWDEVGELVDTSYRRTAPARLVRSLDDRPGPGSGNT</sequence>